<dbReference type="InterPro" id="IPR016161">
    <property type="entry name" value="Ald_DH/histidinol_DH"/>
</dbReference>
<feature type="domain" description="Aldehyde dehydrogenase" evidence="6">
    <location>
        <begin position="227"/>
        <end position="689"/>
    </location>
</feature>
<dbReference type="PANTHER" id="PTHR43353:SF5">
    <property type="entry name" value="SUCCINATE-SEMIALDEHYDE DEHYDROGENASE, MITOCHONDRIAL"/>
    <property type="match status" value="1"/>
</dbReference>
<comment type="similarity">
    <text evidence="2 5">Belongs to the aldehyde dehydrogenase family.</text>
</comment>
<dbReference type="PANTHER" id="PTHR43353">
    <property type="entry name" value="SUCCINATE-SEMIALDEHYDE DEHYDROGENASE, MITOCHONDRIAL"/>
    <property type="match status" value="1"/>
</dbReference>
<dbReference type="InterPro" id="IPR029510">
    <property type="entry name" value="Ald_DH_CS_GLU"/>
</dbReference>
<dbReference type="InterPro" id="IPR050740">
    <property type="entry name" value="Aldehyde_DH_Superfamily"/>
</dbReference>
<dbReference type="InterPro" id="IPR016163">
    <property type="entry name" value="Ald_DH_C"/>
</dbReference>
<evidence type="ECO:0000313" key="8">
    <source>
        <dbReference type="Proteomes" id="UP000742024"/>
    </source>
</evidence>
<name>A0ABQ7P2J2_9HYPO</name>
<keyword evidence="8" id="KW-1185">Reference proteome</keyword>
<dbReference type="SUPFAM" id="SSF53720">
    <property type="entry name" value="ALDH-like"/>
    <property type="match status" value="1"/>
</dbReference>
<feature type="active site" evidence="4">
    <location>
        <position position="465"/>
    </location>
</feature>
<comment type="caution">
    <text evidence="7">The sequence shown here is derived from an EMBL/GenBank/DDBJ whole genome shotgun (WGS) entry which is preliminary data.</text>
</comment>
<sequence length="702" mass="76548">MNHITPQRVILICLEEYSSDFAAVINAFFASQNLPHGHDDYMLNYCIDGGSPYIMYYVLDIHCFAVPEVDPNEVELKVFKVSKPRAQYVFRNLGENAAKRARPLSLQRKWGADWTYAIPKSRRASSAPAAQTRHDRHHHCLFISQIAHGATYQLPIAYKTHYKSRAHEACPSLSFPMALLQRLAAPTSKRVSPIISLILSRHASTMPPQLKDPSLLKQNVAYINGEWKAARSGKTFKVNDPSTGTLIGTVAECDTEDTKLAIKAAADAFPAFRRLTGRERAKLLRKWYDLMVENADDIAKLITWENGKPVAEAKGEAAYAANFFEWFSEEAPRTYGDTIPATVPGNRVWTVKEPVGVCGLITPWNFPAAMITRKVAPALAAGCTVVCKAPGETPFTALAVAELGHRAGIPKGVVNVVTTLENTPEIGRVLTTDPTVKKVSFTGSTAVGKLLMKQSSDTLKKLSMELGGNAPFIVFDDADLDIAIAGAMASKFRGTGQTCVCANRLYVQEGIYDDFVHKFTEKVNAFKVGHGFHEDTTHGPLIHGRAIDKVEAHIEDAKSKGAKVVSGGHKRPDLGVNFFQPTVIRDMTADMAMATEETFGPVAGIFPFKTEAEVVALANKVDVGLAGYFFSRDLQRVYRVAEALEVGMVGVNTGIISDPAAPFGGVKESGFGREGSKYGIGEYQVTKMITFGGMGQPLQGDE</sequence>
<keyword evidence="3 5" id="KW-0560">Oxidoreductase</keyword>
<dbReference type="Gene3D" id="3.40.309.10">
    <property type="entry name" value="Aldehyde Dehydrogenase, Chain A, domain 2"/>
    <property type="match status" value="1"/>
</dbReference>
<evidence type="ECO:0000256" key="5">
    <source>
        <dbReference type="RuleBase" id="RU003345"/>
    </source>
</evidence>
<reference evidence="7 8" key="1">
    <citation type="journal article" date="2020" name="bioRxiv">
        <title>Whole genome comparisons of ergot fungi reveals the divergence and evolution of species within the genus Claviceps are the result of varying mechanisms driving genome evolution and host range expansion.</title>
        <authorList>
            <person name="Wyka S.A."/>
            <person name="Mondo S.J."/>
            <person name="Liu M."/>
            <person name="Dettman J."/>
            <person name="Nalam V."/>
            <person name="Broders K.D."/>
        </authorList>
    </citation>
    <scope>NUCLEOTIDE SEQUENCE [LARGE SCALE GENOMIC DNA]</scope>
    <source>
        <strain evidence="7 8">LM583</strain>
    </source>
</reference>
<comment type="pathway">
    <text evidence="1">Amino-acid degradation; 4-aminobutanoate degradation.</text>
</comment>
<evidence type="ECO:0000256" key="4">
    <source>
        <dbReference type="PROSITE-ProRule" id="PRU10007"/>
    </source>
</evidence>
<gene>
    <name evidence="7" type="ORF">E4U57_005911</name>
</gene>
<dbReference type="Gene3D" id="3.40.605.10">
    <property type="entry name" value="Aldehyde Dehydrogenase, Chain A, domain 1"/>
    <property type="match status" value="1"/>
</dbReference>
<evidence type="ECO:0000259" key="6">
    <source>
        <dbReference type="Pfam" id="PF00171"/>
    </source>
</evidence>
<dbReference type="Proteomes" id="UP000742024">
    <property type="component" value="Unassembled WGS sequence"/>
</dbReference>
<organism evidence="7 8">
    <name type="scientific">Claviceps arundinis</name>
    <dbReference type="NCBI Taxonomy" id="1623583"/>
    <lineage>
        <taxon>Eukaryota</taxon>
        <taxon>Fungi</taxon>
        <taxon>Dikarya</taxon>
        <taxon>Ascomycota</taxon>
        <taxon>Pezizomycotina</taxon>
        <taxon>Sordariomycetes</taxon>
        <taxon>Hypocreomycetidae</taxon>
        <taxon>Hypocreales</taxon>
        <taxon>Clavicipitaceae</taxon>
        <taxon>Claviceps</taxon>
    </lineage>
</organism>
<dbReference type="EMBL" id="SRPR01000486">
    <property type="protein sequence ID" value="KAG5952669.1"/>
    <property type="molecule type" value="Genomic_DNA"/>
</dbReference>
<protein>
    <recommendedName>
        <fullName evidence="6">Aldehyde dehydrogenase domain-containing protein</fullName>
    </recommendedName>
</protein>
<accession>A0ABQ7P2J2</accession>
<proteinExistence type="inferred from homology"/>
<evidence type="ECO:0000256" key="1">
    <source>
        <dbReference type="ARBA" id="ARBA00005176"/>
    </source>
</evidence>
<evidence type="ECO:0000256" key="2">
    <source>
        <dbReference type="ARBA" id="ARBA00009986"/>
    </source>
</evidence>
<dbReference type="NCBIfam" id="TIGR01780">
    <property type="entry name" value="SSADH"/>
    <property type="match status" value="1"/>
</dbReference>
<dbReference type="PROSITE" id="PS00687">
    <property type="entry name" value="ALDEHYDE_DEHYDR_GLU"/>
    <property type="match status" value="1"/>
</dbReference>
<dbReference type="InterPro" id="IPR015590">
    <property type="entry name" value="Aldehyde_DH_dom"/>
</dbReference>
<evidence type="ECO:0000313" key="7">
    <source>
        <dbReference type="EMBL" id="KAG5952669.1"/>
    </source>
</evidence>
<dbReference type="InterPro" id="IPR010102">
    <property type="entry name" value="Succ_semiAld_DH"/>
</dbReference>
<dbReference type="InterPro" id="IPR016162">
    <property type="entry name" value="Ald_DH_N"/>
</dbReference>
<dbReference type="CDD" id="cd07103">
    <property type="entry name" value="ALDH_F5_SSADH_GabD"/>
    <property type="match status" value="1"/>
</dbReference>
<evidence type="ECO:0000256" key="3">
    <source>
        <dbReference type="ARBA" id="ARBA00023002"/>
    </source>
</evidence>
<dbReference type="Pfam" id="PF00171">
    <property type="entry name" value="Aldedh"/>
    <property type="match status" value="1"/>
</dbReference>